<protein>
    <submittedName>
        <fullName evidence="1">Uncharacterized protein</fullName>
    </submittedName>
</protein>
<comment type="caution">
    <text evidence="1">The sequence shown here is derived from an EMBL/GenBank/DDBJ whole genome shotgun (WGS) entry which is preliminary data.</text>
</comment>
<accession>A0A8T2T045</accession>
<sequence>MESRIRQYYNRLHWIEVADETLRYARSLWQERGNAVLGYLQFLHWKGVQPAMIRICRCSLFKTISSALHAKPCHDKMRRFQVMVCQGASFTRFRALKHESGISGHSTMIVRVIACFQPVQTCQAEYFRQLLKPVT</sequence>
<evidence type="ECO:0000313" key="2">
    <source>
        <dbReference type="Proteomes" id="UP000825935"/>
    </source>
</evidence>
<dbReference type="PANTHER" id="PTHR35281">
    <property type="entry name" value="BNAA02G34170D PROTEIN"/>
    <property type="match status" value="1"/>
</dbReference>
<dbReference type="AlphaFoldDB" id="A0A8T2T045"/>
<dbReference type="OrthoDB" id="617505at2759"/>
<dbReference type="PANTHER" id="PTHR35281:SF2">
    <property type="entry name" value="BNAA02G34170D PROTEIN"/>
    <property type="match status" value="1"/>
</dbReference>
<dbReference type="Proteomes" id="UP000825935">
    <property type="component" value="Chromosome 16"/>
</dbReference>
<keyword evidence="2" id="KW-1185">Reference proteome</keyword>
<evidence type="ECO:0000313" key="1">
    <source>
        <dbReference type="EMBL" id="KAH7388457.1"/>
    </source>
</evidence>
<proteinExistence type="predicted"/>
<organism evidence="1 2">
    <name type="scientific">Ceratopteris richardii</name>
    <name type="common">Triangle waterfern</name>
    <dbReference type="NCBI Taxonomy" id="49495"/>
    <lineage>
        <taxon>Eukaryota</taxon>
        <taxon>Viridiplantae</taxon>
        <taxon>Streptophyta</taxon>
        <taxon>Embryophyta</taxon>
        <taxon>Tracheophyta</taxon>
        <taxon>Polypodiopsida</taxon>
        <taxon>Polypodiidae</taxon>
        <taxon>Polypodiales</taxon>
        <taxon>Pteridineae</taxon>
        <taxon>Pteridaceae</taxon>
        <taxon>Parkerioideae</taxon>
        <taxon>Ceratopteris</taxon>
    </lineage>
</organism>
<dbReference type="EMBL" id="CM035421">
    <property type="protein sequence ID" value="KAH7388457.1"/>
    <property type="molecule type" value="Genomic_DNA"/>
</dbReference>
<name>A0A8T2T045_CERRI</name>
<reference evidence="1" key="1">
    <citation type="submission" date="2021-08" db="EMBL/GenBank/DDBJ databases">
        <title>WGS assembly of Ceratopteris richardii.</title>
        <authorList>
            <person name="Marchant D.B."/>
            <person name="Chen G."/>
            <person name="Jenkins J."/>
            <person name="Shu S."/>
            <person name="Leebens-Mack J."/>
            <person name="Grimwood J."/>
            <person name="Schmutz J."/>
            <person name="Soltis P."/>
            <person name="Soltis D."/>
            <person name="Chen Z.-H."/>
        </authorList>
    </citation>
    <scope>NUCLEOTIDE SEQUENCE</scope>
    <source>
        <strain evidence="1">Whitten #5841</strain>
        <tissue evidence="1">Leaf</tissue>
    </source>
</reference>
<gene>
    <name evidence="1" type="ORF">KP509_16G076800</name>
</gene>